<accession>A0A7K1T1M2</accession>
<comment type="caution">
    <text evidence="1">The sequence shown here is derived from an EMBL/GenBank/DDBJ whole genome shotgun (WGS) entry which is preliminary data.</text>
</comment>
<proteinExistence type="predicted"/>
<name>A0A7K1T1M2_9SPHI</name>
<sequence>MEHKNDVALIIVFNHRYDKNIEVLEKIYKERFSYIYYLVPFYDGNKPNVISVYENSYYFQGYFVQGFKQYFHDRFLHYFFVADDIVLNPDINENNYQQHFSLSGSASFIPEVYSLDNINDNMLYCSPATIKDGIAKLRNKNVKKWNWCRVWEAYHYNPQQNGVESTKELPGYEEALSLLKRHGININQLSYVDVFGGPKVPNSFKFIIKNINYIIGEELLRLKYKLKYPLAGSYSDIVIVSHQSIKKFIHYCGVFTATKLFVELAIPTALLLASGDVATEPKIGKRGQVFWPYSKKRKRLYQEEMEKYNYKLDNLISLFPKEKLYIHPIKLSKWK</sequence>
<gene>
    <name evidence="1" type="ORF">GO621_18175</name>
</gene>
<reference evidence="1 2" key="1">
    <citation type="submission" date="2019-12" db="EMBL/GenBank/DDBJ databases">
        <title>Mucilaginibacter sp. HMF7410 genome sequencing and assembly.</title>
        <authorList>
            <person name="Kang H."/>
            <person name="Cha I."/>
            <person name="Kim H."/>
            <person name="Joh K."/>
        </authorList>
    </citation>
    <scope>NUCLEOTIDE SEQUENCE [LARGE SCALE GENOMIC DNA]</scope>
    <source>
        <strain evidence="1 2">HMF7410</strain>
    </source>
</reference>
<dbReference type="RefSeq" id="WP_157569704.1">
    <property type="nucleotide sequence ID" value="NZ_WPIK01000026.1"/>
</dbReference>
<evidence type="ECO:0000313" key="1">
    <source>
        <dbReference type="EMBL" id="MVN23454.1"/>
    </source>
</evidence>
<dbReference type="AlphaFoldDB" id="A0A7K1T1M2"/>
<dbReference type="EMBL" id="WPIK01000026">
    <property type="protein sequence ID" value="MVN23454.1"/>
    <property type="molecule type" value="Genomic_DNA"/>
</dbReference>
<keyword evidence="2" id="KW-1185">Reference proteome</keyword>
<dbReference type="Proteomes" id="UP000462014">
    <property type="component" value="Unassembled WGS sequence"/>
</dbReference>
<protein>
    <submittedName>
        <fullName evidence="1">Uncharacterized protein</fullName>
    </submittedName>
</protein>
<evidence type="ECO:0000313" key="2">
    <source>
        <dbReference type="Proteomes" id="UP000462014"/>
    </source>
</evidence>
<organism evidence="1 2">
    <name type="scientific">Mucilaginibacter arboris</name>
    <dbReference type="NCBI Taxonomy" id="2682090"/>
    <lineage>
        <taxon>Bacteria</taxon>
        <taxon>Pseudomonadati</taxon>
        <taxon>Bacteroidota</taxon>
        <taxon>Sphingobacteriia</taxon>
        <taxon>Sphingobacteriales</taxon>
        <taxon>Sphingobacteriaceae</taxon>
        <taxon>Mucilaginibacter</taxon>
    </lineage>
</organism>